<dbReference type="PANTHER" id="PTHR33055:SF3">
    <property type="entry name" value="PUTATIVE TRANSPOSASE FOR IS117-RELATED"/>
    <property type="match status" value="1"/>
</dbReference>
<evidence type="ECO:0000259" key="3">
    <source>
        <dbReference type="Pfam" id="PF02371"/>
    </source>
</evidence>
<dbReference type="InterPro" id="IPR002525">
    <property type="entry name" value="Transp_IS110-like_N"/>
</dbReference>
<dbReference type="Proteomes" id="UP000239340">
    <property type="component" value="Plasmid pSfreNXT3a"/>
</dbReference>
<evidence type="ECO:0000256" key="1">
    <source>
        <dbReference type="SAM" id="Coils"/>
    </source>
</evidence>
<keyword evidence="1" id="KW-0175">Coiled coil</keyword>
<evidence type="ECO:0000313" key="4">
    <source>
        <dbReference type="EMBL" id="AUX78656.1"/>
    </source>
</evidence>
<geneLocation type="plasmid" evidence="5">
    <name>psfrenxt3a</name>
</geneLocation>
<dbReference type="GO" id="GO:0006313">
    <property type="term" value="P:DNA transposition"/>
    <property type="evidence" value="ECO:0007669"/>
    <property type="project" value="InterPro"/>
</dbReference>
<evidence type="ECO:0000259" key="2">
    <source>
        <dbReference type="Pfam" id="PF01548"/>
    </source>
</evidence>
<feature type="coiled-coil region" evidence="1">
    <location>
        <begin position="181"/>
        <end position="208"/>
    </location>
</feature>
<dbReference type="InterPro" id="IPR047650">
    <property type="entry name" value="Transpos_IS110"/>
</dbReference>
<dbReference type="NCBIfam" id="NF033542">
    <property type="entry name" value="transpos_IS110"/>
    <property type="match status" value="1"/>
</dbReference>
<dbReference type="EMBL" id="CP024308">
    <property type="protein sequence ID" value="AUX78656.1"/>
    <property type="molecule type" value="Genomic_DNA"/>
</dbReference>
<feature type="domain" description="Transposase IS116/IS110/IS902 C-terminal" evidence="3">
    <location>
        <begin position="213"/>
        <end position="288"/>
    </location>
</feature>
<dbReference type="Pfam" id="PF01548">
    <property type="entry name" value="DEDD_Tnp_IS110"/>
    <property type="match status" value="1"/>
</dbReference>
<dbReference type="Pfam" id="PF02371">
    <property type="entry name" value="Transposase_20"/>
    <property type="match status" value="1"/>
</dbReference>
<organism evidence="4 5">
    <name type="scientific">Rhizobium fredii</name>
    <name type="common">Sinorhizobium fredii</name>
    <dbReference type="NCBI Taxonomy" id="380"/>
    <lineage>
        <taxon>Bacteria</taxon>
        <taxon>Pseudomonadati</taxon>
        <taxon>Pseudomonadota</taxon>
        <taxon>Alphaproteobacteria</taxon>
        <taxon>Hyphomicrobiales</taxon>
        <taxon>Rhizobiaceae</taxon>
        <taxon>Sinorhizobium/Ensifer group</taxon>
        <taxon>Sinorhizobium</taxon>
    </lineage>
</organism>
<accession>A0A2L0HAZ0</accession>
<feature type="domain" description="Transposase IS110-like N-terminal" evidence="2">
    <location>
        <begin position="7"/>
        <end position="147"/>
    </location>
</feature>
<dbReference type="AlphaFoldDB" id="A0A2L0HAZ0"/>
<keyword evidence="4" id="KW-0614">Plasmid</keyword>
<dbReference type="GO" id="GO:0003677">
    <property type="term" value="F:DNA binding"/>
    <property type="evidence" value="ECO:0007669"/>
    <property type="project" value="InterPro"/>
</dbReference>
<dbReference type="RefSeq" id="WP_104840307.1">
    <property type="nucleotide sequence ID" value="NZ_CP024308.1"/>
</dbReference>
<gene>
    <name evidence="4" type="ORF">NXT3_PA00370</name>
</gene>
<reference evidence="4 5" key="1">
    <citation type="submission" date="2017-10" db="EMBL/GenBank/DDBJ databases">
        <title>Analysis of the genome sequences of Rhizobium populations associated to common bean (phaseolus vulgaris).</title>
        <authorList>
            <person name="Bustos P."/>
            <person name="Santamaria R.I."/>
            <person name="Miranda-Sanchez F."/>
            <person name="Perez-Carrascal O."/>
            <person name="Juarez S."/>
            <person name="Lozano L."/>
            <person name="Martinez-Flores I."/>
            <person name="Vinuesa P."/>
            <person name="Martinez-Romero E."/>
            <person name="Cevallos M.A."/>
            <person name="Romero D."/>
            <person name="Davila G."/>
            <person name="Gonzalez V."/>
        </authorList>
    </citation>
    <scope>NUCLEOTIDE SEQUENCE [LARGE SCALE GENOMIC DNA]</scope>
    <source>
        <strain evidence="4 5">NXT3</strain>
        <plasmid evidence="5">Plasmid psfrenxt3a</plasmid>
    </source>
</reference>
<evidence type="ECO:0000313" key="5">
    <source>
        <dbReference type="Proteomes" id="UP000239340"/>
    </source>
</evidence>
<name>A0A2L0HAZ0_RHIFR</name>
<dbReference type="InterPro" id="IPR003346">
    <property type="entry name" value="Transposase_20"/>
</dbReference>
<protein>
    <submittedName>
        <fullName evidence="4">IS110 family insertion sequence transposase protein</fullName>
    </submittedName>
</protein>
<dbReference type="PANTHER" id="PTHR33055">
    <property type="entry name" value="TRANSPOSASE FOR INSERTION SEQUENCE ELEMENT IS1111A"/>
    <property type="match status" value="1"/>
</dbReference>
<sequence>MEGIATVGLDLAKNTFQVHAVNAVGDVIVRRALRRSQVLAFFERLPPCLVGMEACGSAHYWAQEIGAMGHTVRLMPAAYVKAYVKRNKTDAADAEAICEAVTRPTMRYVAVKGRQEQAAAIILRTRDLLTRQRTQSINALRGHMAQLGVIAAAGAKSCGKLIAIIRDDADDRLPATAREALAEIADQIETLNEKIAALERKIVATVRQDEVARRLTAIPGVGPITAATVRAAVPHPGGFRRGRDFAAWIGLTPRSSSSGGKEKLGSISKRGNPQLRSLLVVGAMAILKLSRNGFGMPPWVAALQQRRPFKVVATAMANKMARVIWALMMKGEQYSAPTAMMKP</sequence>
<dbReference type="GO" id="GO:0004803">
    <property type="term" value="F:transposase activity"/>
    <property type="evidence" value="ECO:0007669"/>
    <property type="project" value="InterPro"/>
</dbReference>
<proteinExistence type="predicted"/>